<dbReference type="AlphaFoldDB" id="A0A0D2MP69"/>
<dbReference type="RefSeq" id="XP_013903514.1">
    <property type="nucleotide sequence ID" value="XM_014048060.1"/>
</dbReference>
<dbReference type="Proteomes" id="UP000054498">
    <property type="component" value="Unassembled WGS sequence"/>
</dbReference>
<keyword evidence="3" id="KW-1185">Reference proteome</keyword>
<feature type="compositionally biased region" description="Gly residues" evidence="1">
    <location>
        <begin position="10"/>
        <end position="32"/>
    </location>
</feature>
<gene>
    <name evidence="2" type="ORF">MNEG_3465</name>
</gene>
<dbReference type="KEGG" id="mng:MNEG_3465"/>
<accession>A0A0D2MP69</accession>
<organism evidence="2 3">
    <name type="scientific">Monoraphidium neglectum</name>
    <dbReference type="NCBI Taxonomy" id="145388"/>
    <lineage>
        <taxon>Eukaryota</taxon>
        <taxon>Viridiplantae</taxon>
        <taxon>Chlorophyta</taxon>
        <taxon>core chlorophytes</taxon>
        <taxon>Chlorophyceae</taxon>
        <taxon>CS clade</taxon>
        <taxon>Sphaeropleales</taxon>
        <taxon>Selenastraceae</taxon>
        <taxon>Monoraphidium</taxon>
    </lineage>
</organism>
<reference evidence="2 3" key="1">
    <citation type="journal article" date="2013" name="BMC Genomics">
        <title>Reconstruction of the lipid metabolism for the microalga Monoraphidium neglectum from its genome sequence reveals characteristics suitable for biofuel production.</title>
        <authorList>
            <person name="Bogen C."/>
            <person name="Al-Dilaimi A."/>
            <person name="Albersmeier A."/>
            <person name="Wichmann J."/>
            <person name="Grundmann M."/>
            <person name="Rupp O."/>
            <person name="Lauersen K.J."/>
            <person name="Blifernez-Klassen O."/>
            <person name="Kalinowski J."/>
            <person name="Goesmann A."/>
            <person name="Mussgnug J.H."/>
            <person name="Kruse O."/>
        </authorList>
    </citation>
    <scope>NUCLEOTIDE SEQUENCE [LARGE SCALE GENOMIC DNA]</scope>
    <source>
        <strain evidence="2 3">SAG 48.87</strain>
    </source>
</reference>
<evidence type="ECO:0000313" key="2">
    <source>
        <dbReference type="EMBL" id="KIZ04495.1"/>
    </source>
</evidence>
<dbReference type="EMBL" id="KK100655">
    <property type="protein sequence ID" value="KIZ04495.1"/>
    <property type="molecule type" value="Genomic_DNA"/>
</dbReference>
<feature type="region of interest" description="Disordered" evidence="1">
    <location>
        <begin position="1"/>
        <end position="57"/>
    </location>
</feature>
<evidence type="ECO:0000256" key="1">
    <source>
        <dbReference type="SAM" id="MobiDB-lite"/>
    </source>
</evidence>
<feature type="non-terminal residue" evidence="2">
    <location>
        <position position="1"/>
    </location>
</feature>
<feature type="compositionally biased region" description="Polar residues" evidence="1">
    <location>
        <begin position="46"/>
        <end position="57"/>
    </location>
</feature>
<dbReference type="GeneID" id="25736343"/>
<protein>
    <submittedName>
        <fullName evidence="2">Uncharacterized protein</fullName>
    </submittedName>
</protein>
<proteinExistence type="predicted"/>
<evidence type="ECO:0000313" key="3">
    <source>
        <dbReference type="Proteomes" id="UP000054498"/>
    </source>
</evidence>
<sequence>DGDGSTSNDGDGGGGVGGDGAIDGGGGGGGGTCPALGVTHSRGPPCTTSSPATQQRQLPGGWCTRYPCLPSFCTRLLPARLVFAATFIVSKV</sequence>
<name>A0A0D2MP69_9CHLO</name>